<dbReference type="EMBL" id="BOMW01000016">
    <property type="protein sequence ID" value="GIF04113.1"/>
    <property type="molecule type" value="Genomic_DNA"/>
</dbReference>
<dbReference type="AlphaFoldDB" id="A0A919N4A0"/>
<comment type="caution">
    <text evidence="1">The sequence shown here is derived from an EMBL/GenBank/DDBJ whole genome shotgun (WGS) entry which is preliminary data.</text>
</comment>
<proteinExistence type="predicted"/>
<dbReference type="Proteomes" id="UP000629619">
    <property type="component" value="Unassembled WGS sequence"/>
</dbReference>
<evidence type="ECO:0000313" key="1">
    <source>
        <dbReference type="EMBL" id="GIF04113.1"/>
    </source>
</evidence>
<reference evidence="1" key="1">
    <citation type="submission" date="2021-01" db="EMBL/GenBank/DDBJ databases">
        <title>Whole genome shotgun sequence of Actinoplanes siamensis NBRC 109076.</title>
        <authorList>
            <person name="Komaki H."/>
            <person name="Tamura T."/>
        </authorList>
    </citation>
    <scope>NUCLEOTIDE SEQUENCE</scope>
    <source>
        <strain evidence="1">NBRC 109076</strain>
    </source>
</reference>
<gene>
    <name evidence="1" type="ORF">Asi03nite_16510</name>
</gene>
<keyword evidence="2" id="KW-1185">Reference proteome</keyword>
<protein>
    <submittedName>
        <fullName evidence="1">Uncharacterized protein</fullName>
    </submittedName>
</protein>
<name>A0A919N4A0_9ACTN</name>
<evidence type="ECO:0000313" key="2">
    <source>
        <dbReference type="Proteomes" id="UP000629619"/>
    </source>
</evidence>
<organism evidence="1 2">
    <name type="scientific">Actinoplanes siamensis</name>
    <dbReference type="NCBI Taxonomy" id="1223317"/>
    <lineage>
        <taxon>Bacteria</taxon>
        <taxon>Bacillati</taxon>
        <taxon>Actinomycetota</taxon>
        <taxon>Actinomycetes</taxon>
        <taxon>Micromonosporales</taxon>
        <taxon>Micromonosporaceae</taxon>
        <taxon>Actinoplanes</taxon>
    </lineage>
</organism>
<sequence>MAASQVRATRASGTPSPVTSPYTSFCTSVFWPSFGHPARAPIQSASWPAGLVVGFTGAFVAGAAAGFVTGAGFAEAAGEGAEAGGAGETFSEQPPASRAIAAAPMKTIDVVRIEHSPRKVRSSGSVRKGL</sequence>
<accession>A0A919N4A0</accession>